<proteinExistence type="predicted"/>
<organism evidence="2 3">
    <name type="scientific">Clitoria ternatea</name>
    <name type="common">Butterfly pea</name>
    <dbReference type="NCBI Taxonomy" id="43366"/>
    <lineage>
        <taxon>Eukaryota</taxon>
        <taxon>Viridiplantae</taxon>
        <taxon>Streptophyta</taxon>
        <taxon>Embryophyta</taxon>
        <taxon>Tracheophyta</taxon>
        <taxon>Spermatophyta</taxon>
        <taxon>Magnoliopsida</taxon>
        <taxon>eudicotyledons</taxon>
        <taxon>Gunneridae</taxon>
        <taxon>Pentapetalae</taxon>
        <taxon>rosids</taxon>
        <taxon>fabids</taxon>
        <taxon>Fabales</taxon>
        <taxon>Fabaceae</taxon>
        <taxon>Papilionoideae</taxon>
        <taxon>50 kb inversion clade</taxon>
        <taxon>NPAAA clade</taxon>
        <taxon>indigoferoid/millettioid clade</taxon>
        <taxon>Phaseoleae</taxon>
        <taxon>Clitoria</taxon>
    </lineage>
</organism>
<reference evidence="2 3" key="1">
    <citation type="submission" date="2024-01" db="EMBL/GenBank/DDBJ databases">
        <title>The genomes of 5 underutilized Papilionoideae crops provide insights into root nodulation and disease resistance.</title>
        <authorList>
            <person name="Yuan L."/>
        </authorList>
    </citation>
    <scope>NUCLEOTIDE SEQUENCE [LARGE SCALE GENOMIC DNA]</scope>
    <source>
        <strain evidence="2">LY-2023</strain>
        <tissue evidence="2">Leaf</tissue>
    </source>
</reference>
<name>A0AAN9J6T8_CLITE</name>
<comment type="caution">
    <text evidence="2">The sequence shown here is derived from an EMBL/GenBank/DDBJ whole genome shotgun (WGS) entry which is preliminary data.</text>
</comment>
<keyword evidence="3" id="KW-1185">Reference proteome</keyword>
<evidence type="ECO:0000256" key="1">
    <source>
        <dbReference type="SAM" id="MobiDB-lite"/>
    </source>
</evidence>
<sequence length="67" mass="7664">MYVRKRKKEKRGVSECKRSGCSSSSEQTHLSLTLYLSLLRKKLTNTLESFSLFSHQILQGLAMNEGK</sequence>
<evidence type="ECO:0000313" key="3">
    <source>
        <dbReference type="Proteomes" id="UP001359559"/>
    </source>
</evidence>
<dbReference type="AlphaFoldDB" id="A0AAN9J6T8"/>
<evidence type="ECO:0000313" key="2">
    <source>
        <dbReference type="EMBL" id="KAK7292691.1"/>
    </source>
</evidence>
<feature type="compositionally biased region" description="Basic residues" evidence="1">
    <location>
        <begin position="1"/>
        <end position="10"/>
    </location>
</feature>
<accession>A0AAN9J6T8</accession>
<dbReference type="EMBL" id="JAYKXN010000004">
    <property type="protein sequence ID" value="KAK7292691.1"/>
    <property type="molecule type" value="Genomic_DNA"/>
</dbReference>
<protein>
    <submittedName>
        <fullName evidence="2">Uncharacterized protein</fullName>
    </submittedName>
</protein>
<dbReference type="Proteomes" id="UP001359559">
    <property type="component" value="Unassembled WGS sequence"/>
</dbReference>
<feature type="region of interest" description="Disordered" evidence="1">
    <location>
        <begin position="1"/>
        <end position="27"/>
    </location>
</feature>
<gene>
    <name evidence="2" type="ORF">RJT34_15543</name>
</gene>